<organism evidence="1">
    <name type="scientific">Sesamum latifolium</name>
    <dbReference type="NCBI Taxonomy" id="2727402"/>
    <lineage>
        <taxon>Eukaryota</taxon>
        <taxon>Viridiplantae</taxon>
        <taxon>Streptophyta</taxon>
        <taxon>Embryophyta</taxon>
        <taxon>Tracheophyta</taxon>
        <taxon>Spermatophyta</taxon>
        <taxon>Magnoliopsida</taxon>
        <taxon>eudicotyledons</taxon>
        <taxon>Gunneridae</taxon>
        <taxon>Pentapetalae</taxon>
        <taxon>asterids</taxon>
        <taxon>lamiids</taxon>
        <taxon>Lamiales</taxon>
        <taxon>Pedaliaceae</taxon>
        <taxon>Sesamum</taxon>
    </lineage>
</organism>
<gene>
    <name evidence="1" type="ORF">Slati_2667800</name>
</gene>
<dbReference type="AlphaFoldDB" id="A0AAW2VZ69"/>
<reference evidence="1" key="1">
    <citation type="submission" date="2020-06" db="EMBL/GenBank/DDBJ databases">
        <authorList>
            <person name="Li T."/>
            <person name="Hu X."/>
            <person name="Zhang T."/>
            <person name="Song X."/>
            <person name="Zhang H."/>
            <person name="Dai N."/>
            <person name="Sheng W."/>
            <person name="Hou X."/>
            <person name="Wei L."/>
        </authorList>
    </citation>
    <scope>NUCLEOTIDE SEQUENCE</scope>
    <source>
        <strain evidence="1">KEN1</strain>
        <tissue evidence="1">Leaf</tissue>
    </source>
</reference>
<comment type="caution">
    <text evidence="1">The sequence shown here is derived from an EMBL/GenBank/DDBJ whole genome shotgun (WGS) entry which is preliminary data.</text>
</comment>
<proteinExistence type="predicted"/>
<dbReference type="EMBL" id="JACGWN010000009">
    <property type="protein sequence ID" value="KAL0433335.1"/>
    <property type="molecule type" value="Genomic_DNA"/>
</dbReference>
<protein>
    <submittedName>
        <fullName evidence="1">Uncharacterized protein</fullName>
    </submittedName>
</protein>
<reference evidence="1" key="2">
    <citation type="journal article" date="2024" name="Plant">
        <title>Genomic evolution and insights into agronomic trait innovations of Sesamum species.</title>
        <authorList>
            <person name="Miao H."/>
            <person name="Wang L."/>
            <person name="Qu L."/>
            <person name="Liu H."/>
            <person name="Sun Y."/>
            <person name="Le M."/>
            <person name="Wang Q."/>
            <person name="Wei S."/>
            <person name="Zheng Y."/>
            <person name="Lin W."/>
            <person name="Duan Y."/>
            <person name="Cao H."/>
            <person name="Xiong S."/>
            <person name="Wang X."/>
            <person name="Wei L."/>
            <person name="Li C."/>
            <person name="Ma Q."/>
            <person name="Ju M."/>
            <person name="Zhao R."/>
            <person name="Li G."/>
            <person name="Mu C."/>
            <person name="Tian Q."/>
            <person name="Mei H."/>
            <person name="Zhang T."/>
            <person name="Gao T."/>
            <person name="Zhang H."/>
        </authorList>
    </citation>
    <scope>NUCLEOTIDE SEQUENCE</scope>
    <source>
        <strain evidence="1">KEN1</strain>
    </source>
</reference>
<sequence>MALSSAMVPQSRFRLLSPDEYPSLVPTASYNYSSIYGTEVVEDATSGPSTGA</sequence>
<accession>A0AAW2VZ69</accession>
<evidence type="ECO:0000313" key="1">
    <source>
        <dbReference type="EMBL" id="KAL0433335.1"/>
    </source>
</evidence>
<name>A0AAW2VZ69_9LAMI</name>